<evidence type="ECO:0000313" key="16">
    <source>
        <dbReference type="EMBL" id="KMT23325.1"/>
    </source>
</evidence>
<keyword evidence="6 13" id="KW-0808">Transferase</keyword>
<dbReference type="PANTHER" id="PTHR11055">
    <property type="entry name" value="BIFUNCTIONAL 3'-PHOSPHOADENOSINE 5'-PHOSPHOSULFATE SYNTHASE"/>
    <property type="match status" value="1"/>
</dbReference>
<dbReference type="AlphaFoldDB" id="A0A0J8DB72"/>
<dbReference type="STRING" id="1121307.CLCY_8c00610"/>
<dbReference type="OrthoDB" id="9804504at2"/>
<dbReference type="GO" id="GO:0070814">
    <property type="term" value="P:hydrogen sulfide biosynthetic process"/>
    <property type="evidence" value="ECO:0007669"/>
    <property type="project" value="UniProtKB-UniRule"/>
</dbReference>
<dbReference type="SUPFAM" id="SSF52540">
    <property type="entry name" value="P-loop containing nucleoside triphosphate hydrolases"/>
    <property type="match status" value="1"/>
</dbReference>
<evidence type="ECO:0000256" key="13">
    <source>
        <dbReference type="HAMAP-Rule" id="MF_00065"/>
    </source>
</evidence>
<comment type="caution">
    <text evidence="16">The sequence shown here is derived from an EMBL/GenBank/DDBJ whole genome shotgun (WGS) entry which is preliminary data.</text>
</comment>
<evidence type="ECO:0000256" key="11">
    <source>
        <dbReference type="ARBA" id="ARBA00031393"/>
    </source>
</evidence>
<dbReference type="GO" id="GO:0004020">
    <property type="term" value="F:adenylylsulfate kinase activity"/>
    <property type="evidence" value="ECO:0007669"/>
    <property type="project" value="UniProtKB-UniRule"/>
</dbReference>
<comment type="similarity">
    <text evidence="4 13 14">Belongs to the APS kinase family.</text>
</comment>
<evidence type="ECO:0000256" key="4">
    <source>
        <dbReference type="ARBA" id="ARBA00007008"/>
    </source>
</evidence>
<proteinExistence type="inferred from homology"/>
<evidence type="ECO:0000313" key="17">
    <source>
        <dbReference type="Proteomes" id="UP000036756"/>
    </source>
</evidence>
<evidence type="ECO:0000256" key="5">
    <source>
        <dbReference type="ARBA" id="ARBA00012121"/>
    </source>
</evidence>
<dbReference type="NCBIfam" id="NF003013">
    <property type="entry name" value="PRK03846.1"/>
    <property type="match status" value="1"/>
</dbReference>
<dbReference type="GO" id="GO:0000103">
    <property type="term" value="P:sulfate assimilation"/>
    <property type="evidence" value="ECO:0007669"/>
    <property type="project" value="UniProtKB-UniRule"/>
</dbReference>
<keyword evidence="13" id="KW-0597">Phosphoprotein</keyword>
<dbReference type="HAMAP" id="MF_00065">
    <property type="entry name" value="Adenylyl_sulf_kinase"/>
    <property type="match status" value="1"/>
</dbReference>
<feature type="active site" description="Phosphoserine intermediate" evidence="13">
    <location>
        <position position="106"/>
    </location>
</feature>
<keyword evidence="17" id="KW-1185">Reference proteome</keyword>
<dbReference type="EC" id="2.7.1.25" evidence="5 13"/>
<dbReference type="PATRIC" id="fig|1121307.3.peg.2516"/>
<protein>
    <recommendedName>
        <fullName evidence="5 13">Adenylyl-sulfate kinase</fullName>
        <ecNumber evidence="5 13">2.7.1.25</ecNumber>
    </recommendedName>
    <alternativeName>
        <fullName evidence="11 13">APS kinase</fullName>
    </alternativeName>
    <alternativeName>
        <fullName evidence="12 13">ATP adenosine-5'-phosphosulfate 3'-phosphotransferase</fullName>
    </alternativeName>
    <alternativeName>
        <fullName evidence="10 13">Adenosine-5'-phosphosulfate kinase</fullName>
    </alternativeName>
</protein>
<dbReference type="UniPathway" id="UPA00140">
    <property type="reaction ID" value="UER00205"/>
</dbReference>
<comment type="catalytic activity">
    <reaction evidence="1 13 14">
        <text>adenosine 5'-phosphosulfate + ATP = 3'-phosphoadenylyl sulfate + ADP + H(+)</text>
        <dbReference type="Rhea" id="RHEA:24152"/>
        <dbReference type="ChEBI" id="CHEBI:15378"/>
        <dbReference type="ChEBI" id="CHEBI:30616"/>
        <dbReference type="ChEBI" id="CHEBI:58243"/>
        <dbReference type="ChEBI" id="CHEBI:58339"/>
        <dbReference type="ChEBI" id="CHEBI:456216"/>
        <dbReference type="EC" id="2.7.1.25"/>
    </reaction>
</comment>
<dbReference type="EMBL" id="LFVU01000001">
    <property type="protein sequence ID" value="KMT23325.1"/>
    <property type="molecule type" value="Genomic_DNA"/>
</dbReference>
<evidence type="ECO:0000256" key="10">
    <source>
        <dbReference type="ARBA" id="ARBA00029724"/>
    </source>
</evidence>
<evidence type="ECO:0000256" key="3">
    <source>
        <dbReference type="ARBA" id="ARBA00004806"/>
    </source>
</evidence>
<gene>
    <name evidence="13 16" type="primary">cysC</name>
    <name evidence="16" type="ORF">CLCY_8c00610</name>
</gene>
<evidence type="ECO:0000256" key="14">
    <source>
        <dbReference type="RuleBase" id="RU004347"/>
    </source>
</evidence>
<dbReference type="Gene3D" id="3.40.50.300">
    <property type="entry name" value="P-loop containing nucleotide triphosphate hydrolases"/>
    <property type="match status" value="1"/>
</dbReference>
<feature type="binding site" evidence="13">
    <location>
        <begin position="32"/>
        <end position="39"/>
    </location>
    <ligand>
        <name>ATP</name>
        <dbReference type="ChEBI" id="CHEBI:30616"/>
    </ligand>
</feature>
<evidence type="ECO:0000256" key="6">
    <source>
        <dbReference type="ARBA" id="ARBA00022679"/>
    </source>
</evidence>
<name>A0A0J8DB72_CLOCY</name>
<dbReference type="PANTHER" id="PTHR11055:SF1">
    <property type="entry name" value="PAPS SYNTHETASE, ISOFORM D"/>
    <property type="match status" value="1"/>
</dbReference>
<evidence type="ECO:0000256" key="2">
    <source>
        <dbReference type="ARBA" id="ARBA00002632"/>
    </source>
</evidence>
<sequence>MSENVYLEEFTIGRGEREGLLNQKGIVIWFTGLSGSGKSTIANALEKELHKRGKLTYVLDGDNLRLSLNSDLKFTEEDRKENLRRVGEVSKILVNLGVITLCTFVSPIRQDREETRKLLGNDYKEVYVNCPFSECEKRDPKNLYKRARNGEIKNFTGLDSPYEAPVSPEITIDTTNTTVEEAVERIINTLNL</sequence>
<organism evidence="16 17">
    <name type="scientific">Clostridium cylindrosporum DSM 605</name>
    <dbReference type="NCBI Taxonomy" id="1121307"/>
    <lineage>
        <taxon>Bacteria</taxon>
        <taxon>Bacillati</taxon>
        <taxon>Bacillota</taxon>
        <taxon>Clostridia</taxon>
        <taxon>Eubacteriales</taxon>
        <taxon>Clostridiaceae</taxon>
        <taxon>Clostridium</taxon>
    </lineage>
</organism>
<dbReference type="Proteomes" id="UP000036756">
    <property type="component" value="Unassembled WGS sequence"/>
</dbReference>
<dbReference type="GO" id="GO:0005524">
    <property type="term" value="F:ATP binding"/>
    <property type="evidence" value="ECO:0007669"/>
    <property type="project" value="UniProtKB-UniRule"/>
</dbReference>
<feature type="domain" description="APS kinase" evidence="15">
    <location>
        <begin position="24"/>
        <end position="173"/>
    </location>
</feature>
<dbReference type="CDD" id="cd02027">
    <property type="entry name" value="APSK"/>
    <property type="match status" value="1"/>
</dbReference>
<evidence type="ECO:0000256" key="7">
    <source>
        <dbReference type="ARBA" id="ARBA00022741"/>
    </source>
</evidence>
<dbReference type="Pfam" id="PF01583">
    <property type="entry name" value="APS_kinase"/>
    <property type="match status" value="1"/>
</dbReference>
<comment type="pathway">
    <text evidence="3 13 14">Sulfur metabolism; hydrogen sulfide biosynthesis; sulfite from sulfate: step 2/3.</text>
</comment>
<keyword evidence="8 13" id="KW-0418">Kinase</keyword>
<dbReference type="InterPro" id="IPR027417">
    <property type="entry name" value="P-loop_NTPase"/>
</dbReference>
<evidence type="ECO:0000259" key="15">
    <source>
        <dbReference type="Pfam" id="PF01583"/>
    </source>
</evidence>
<reference evidence="16 17" key="1">
    <citation type="submission" date="2015-06" db="EMBL/GenBank/DDBJ databases">
        <title>Draft genome sequence of the purine-degrading Clostridium cylindrosporum HC-1 (DSM 605).</title>
        <authorList>
            <person name="Poehlein A."/>
            <person name="Schiel-Bengelsdorf B."/>
            <person name="Bengelsdorf F."/>
            <person name="Daniel R."/>
            <person name="Duerre P."/>
        </authorList>
    </citation>
    <scope>NUCLEOTIDE SEQUENCE [LARGE SCALE GENOMIC DNA]</scope>
    <source>
        <strain evidence="16 17">DSM 605</strain>
    </source>
</reference>
<evidence type="ECO:0000256" key="1">
    <source>
        <dbReference type="ARBA" id="ARBA00001823"/>
    </source>
</evidence>
<evidence type="ECO:0000256" key="8">
    <source>
        <dbReference type="ARBA" id="ARBA00022777"/>
    </source>
</evidence>
<dbReference type="NCBIfam" id="TIGR00455">
    <property type="entry name" value="apsK"/>
    <property type="match status" value="1"/>
</dbReference>
<dbReference type="InterPro" id="IPR059117">
    <property type="entry name" value="APS_kinase_dom"/>
</dbReference>
<accession>A0A0J8DB72</accession>
<dbReference type="NCBIfam" id="NF004041">
    <property type="entry name" value="PRK05541.1"/>
    <property type="match status" value="1"/>
</dbReference>
<dbReference type="RefSeq" id="WP_048569141.1">
    <property type="nucleotide sequence ID" value="NZ_LFVU01000001.1"/>
</dbReference>
<keyword evidence="9 13" id="KW-0067">ATP-binding</keyword>
<comment type="function">
    <text evidence="2 13 14">Catalyzes the synthesis of activated sulfate.</text>
</comment>
<keyword evidence="7 13" id="KW-0547">Nucleotide-binding</keyword>
<evidence type="ECO:0000256" key="9">
    <source>
        <dbReference type="ARBA" id="ARBA00022840"/>
    </source>
</evidence>
<dbReference type="InterPro" id="IPR002891">
    <property type="entry name" value="APS"/>
</dbReference>
<evidence type="ECO:0000256" key="12">
    <source>
        <dbReference type="ARBA" id="ARBA00031464"/>
    </source>
</evidence>